<dbReference type="Proteomes" id="UP000001400">
    <property type="component" value="Chromosome"/>
</dbReference>
<dbReference type="InterPro" id="IPR019734">
    <property type="entry name" value="TPR_rpt"/>
</dbReference>
<dbReference type="SMART" id="SM00028">
    <property type="entry name" value="TPR"/>
    <property type="match status" value="3"/>
</dbReference>
<accession>D3TBV5</accession>
<dbReference type="PROSITE" id="PS50005">
    <property type="entry name" value="TPR"/>
    <property type="match status" value="2"/>
</dbReference>
<dbReference type="EMBL" id="CP001941">
    <property type="protein sequence ID" value="ADD08040.1"/>
    <property type="molecule type" value="Genomic_DNA"/>
</dbReference>
<protein>
    <submittedName>
        <fullName evidence="4">TPR repeat-containing protein</fullName>
    </submittedName>
</protein>
<sequence length="467" mass="53782">MNLPLFGGRKKRESTIVRDYAKTLEDAKALMNSGEDDRAQILLRRINRWVSEDFDRVSALSPKEKKTLSRILTEAGEKMLVLKDYEYAIKTLEKAKSLDRNNVRAWLDIGRNLLERNVQIPYAVASLKEAVKLAPNNVEANILLGDALRMEGELKSALEAYFRALEVDPENEDVINKILKIEPDNVEVLKKYAELLKKKGNYNELLKVYNRLYSLTKDEKYLEEGLDIDPGNKDLLITKVRFLMDNNELVEANRIIEQLKEDYPDDPTVQMLYEEISGGEKEEVKPIAVDELFGDLGIDEAIGDMSTEGNEAEEVKEETKEEEINKVDAFLEAFKDGNLDKAKEILKGLNPNEFMDLANREISFELAKFMVDNLEIEKGNIILEEMLSHQAYDYAEKILNEILKRNFKDAKALFYKGKLMAAKGNDMGARNFLMMSVKFDSEIKKYIRGDKILKKYENEEWFKKLLS</sequence>
<keyword evidence="1" id="KW-0677">Repeat</keyword>
<dbReference type="RefSeq" id="WP_012997077.1">
    <property type="nucleotide sequence ID" value="NC_013926.1"/>
</dbReference>
<dbReference type="SUPFAM" id="SSF48452">
    <property type="entry name" value="TPR-like"/>
    <property type="match status" value="2"/>
</dbReference>
<evidence type="ECO:0000313" key="5">
    <source>
        <dbReference type="Proteomes" id="UP000001400"/>
    </source>
</evidence>
<dbReference type="KEGG" id="abi:Aboo_0228"/>
<dbReference type="PANTHER" id="PTHR44943">
    <property type="entry name" value="CELLULOSE SYNTHASE OPERON PROTEIN C"/>
    <property type="match status" value="1"/>
</dbReference>
<dbReference type="AlphaFoldDB" id="D3TBV5"/>
<reference evidence="4" key="1">
    <citation type="submission" date="2010-02" db="EMBL/GenBank/DDBJ databases">
        <title>Complete sequence of Aciduliprofundum boonei T469.</title>
        <authorList>
            <consortium name="US DOE Joint Genome Institute"/>
            <person name="Lucas S."/>
            <person name="Copeland A."/>
            <person name="Lapidus A."/>
            <person name="Cheng J.-F."/>
            <person name="Bruce D."/>
            <person name="Goodwin L."/>
            <person name="Pitluck S."/>
            <person name="Saunders E."/>
            <person name="Detter J.C."/>
            <person name="Han C."/>
            <person name="Tapia R."/>
            <person name="Land M."/>
            <person name="Hauser L."/>
            <person name="Kyrpides N."/>
            <person name="Mikhailova N."/>
            <person name="Flores G."/>
            <person name="Reysenbach A.-L."/>
            <person name="Woyke T."/>
        </authorList>
    </citation>
    <scope>NUCLEOTIDE SEQUENCE</scope>
    <source>
        <strain evidence="4">T469</strain>
    </source>
</reference>
<dbReference type="InterPro" id="IPR051685">
    <property type="entry name" value="Ycf3/AcsC/BcsC/TPR_MFPF"/>
</dbReference>
<dbReference type="InterPro" id="IPR011990">
    <property type="entry name" value="TPR-like_helical_dom_sf"/>
</dbReference>
<organism evidence="4 5">
    <name type="scientific">Aciduliprofundum boonei (strain DSM 19572 / T469)</name>
    <dbReference type="NCBI Taxonomy" id="439481"/>
    <lineage>
        <taxon>Archaea</taxon>
        <taxon>Methanobacteriati</taxon>
        <taxon>Thermoplasmatota</taxon>
        <taxon>DHVE2 group</taxon>
        <taxon>Candidatus Aciduliprofundum</taxon>
    </lineage>
</organism>
<dbReference type="Pfam" id="PF14559">
    <property type="entry name" value="TPR_19"/>
    <property type="match status" value="1"/>
</dbReference>
<evidence type="ECO:0000313" key="4">
    <source>
        <dbReference type="EMBL" id="ADD08040.1"/>
    </source>
</evidence>
<proteinExistence type="predicted"/>
<dbReference type="PANTHER" id="PTHR44943:SF8">
    <property type="entry name" value="TPR REPEAT-CONTAINING PROTEIN MJ0263"/>
    <property type="match status" value="1"/>
</dbReference>
<keyword evidence="2 3" id="KW-0802">TPR repeat</keyword>
<feature type="repeat" description="TPR" evidence="3">
    <location>
        <begin position="69"/>
        <end position="102"/>
    </location>
</feature>
<evidence type="ECO:0000256" key="1">
    <source>
        <dbReference type="ARBA" id="ARBA00022737"/>
    </source>
</evidence>
<feature type="repeat" description="TPR" evidence="3">
    <location>
        <begin position="138"/>
        <end position="171"/>
    </location>
</feature>
<dbReference type="HOGENOM" id="CLU_584770_0_0_2"/>
<name>D3TBV5_ACIB4</name>
<gene>
    <name evidence="4" type="ordered locus">Aboo_0228</name>
</gene>
<evidence type="ECO:0000256" key="3">
    <source>
        <dbReference type="PROSITE-ProRule" id="PRU00339"/>
    </source>
</evidence>
<dbReference type="PROSITE" id="PS50293">
    <property type="entry name" value="TPR_REGION"/>
    <property type="match status" value="1"/>
</dbReference>
<evidence type="ECO:0000256" key="2">
    <source>
        <dbReference type="ARBA" id="ARBA00022803"/>
    </source>
</evidence>
<dbReference type="Gene3D" id="1.25.40.10">
    <property type="entry name" value="Tetratricopeptide repeat domain"/>
    <property type="match status" value="2"/>
</dbReference>
<dbReference type="GeneID" id="8827169"/>
<keyword evidence="5" id="KW-1185">Reference proteome</keyword>